<dbReference type="Proteomes" id="UP000502894">
    <property type="component" value="Chromosome"/>
</dbReference>
<dbReference type="AlphaFoldDB" id="A0A6F8T975"/>
<name>A0A6F8T975_9GAMM</name>
<dbReference type="EMBL" id="AP022839">
    <property type="protein sequence ID" value="BCA96908.1"/>
    <property type="molecule type" value="Genomic_DNA"/>
</dbReference>
<dbReference type="KEGG" id="lant:TUM19329_32690"/>
<reference evidence="1" key="1">
    <citation type="journal article" date="2020" name="Microbiol. Resour. Announc.">
        <title>Complete Genome Sequence of Novel Psychrotolerant Legionella Strain TUM19329, Isolated from Antarctic Lake Sediment.</title>
        <authorList>
            <person name="Shimada S."/>
            <person name="Nakai R."/>
            <person name="Aoki K."/>
            <person name="Shimoeda N."/>
            <person name="Ohno G."/>
            <person name="Miyazaki Y."/>
            <person name="Kudoh S."/>
            <person name="Imura S."/>
            <person name="Watanabe K."/>
            <person name="Ishii Y."/>
            <person name="Tateda K."/>
        </authorList>
    </citation>
    <scope>NUCLEOTIDE SEQUENCE [LARGE SCALE GENOMIC DNA]</scope>
    <source>
        <strain evidence="1">TUM19329</strain>
    </source>
</reference>
<protein>
    <submittedName>
        <fullName evidence="1">Uncharacterized protein</fullName>
    </submittedName>
</protein>
<keyword evidence="2" id="KW-1185">Reference proteome</keyword>
<evidence type="ECO:0000313" key="2">
    <source>
        <dbReference type="Proteomes" id="UP000502894"/>
    </source>
</evidence>
<gene>
    <name evidence="1" type="ORF">TUM19329_32690</name>
</gene>
<sequence length="79" mass="9145">MVDATMLAKVLPINTTLNNLSGRASIWLTRIACLFCFFTRYRNLYRFIDIMPISEPEKKADNIIKKINRISSVERGYST</sequence>
<accession>A0A6F8T975</accession>
<organism evidence="1 2">
    <name type="scientific">Legionella antarctica</name>
    <dbReference type="NCBI Taxonomy" id="2708020"/>
    <lineage>
        <taxon>Bacteria</taxon>
        <taxon>Pseudomonadati</taxon>
        <taxon>Pseudomonadota</taxon>
        <taxon>Gammaproteobacteria</taxon>
        <taxon>Legionellales</taxon>
        <taxon>Legionellaceae</taxon>
        <taxon>Legionella</taxon>
    </lineage>
</organism>
<evidence type="ECO:0000313" key="1">
    <source>
        <dbReference type="EMBL" id="BCA96908.1"/>
    </source>
</evidence>
<proteinExistence type="predicted"/>